<organism evidence="3 4">
    <name type="scientific">Sphingobium fuliginis (strain ATCC 27551)</name>
    <dbReference type="NCBI Taxonomy" id="336203"/>
    <lineage>
        <taxon>Bacteria</taxon>
        <taxon>Pseudomonadati</taxon>
        <taxon>Pseudomonadota</taxon>
        <taxon>Alphaproteobacteria</taxon>
        <taxon>Sphingomonadales</taxon>
        <taxon>Sphingomonadaceae</taxon>
        <taxon>Sphingobium</taxon>
    </lineage>
</organism>
<sequence length="125" mass="15257">MKILRKAALGLALAASVPISATPAQARDHHRYYSRHYDDDTAVALSAGIVGLAIGAAIASDRPRYYYDDDYYYRERYYRPHYRSYYYYYDGYPRYYDRRDYRGYRGYRDYDRHWRHHRHHDDDDD</sequence>
<keyword evidence="4" id="KW-1185">Reference proteome</keyword>
<keyword evidence="1" id="KW-0812">Transmembrane</keyword>
<reference evidence="4" key="1">
    <citation type="journal article" date="2019" name="Int. J. Syst. Evol. Microbiol.">
        <title>The Global Catalogue of Microorganisms (GCM) 10K type strain sequencing project: providing services to taxonomists for standard genome sequencing and annotation.</title>
        <authorList>
            <consortium name="The Broad Institute Genomics Platform"/>
            <consortium name="The Broad Institute Genome Sequencing Center for Infectious Disease"/>
            <person name="Wu L."/>
            <person name="Ma J."/>
        </authorList>
    </citation>
    <scope>NUCLEOTIDE SEQUENCE [LARGE SCALE GENOMIC DNA]</scope>
    <source>
        <strain evidence="4">CCM 7327</strain>
    </source>
</reference>
<evidence type="ECO:0000313" key="4">
    <source>
        <dbReference type="Proteomes" id="UP000628109"/>
    </source>
</evidence>
<keyword evidence="2" id="KW-0732">Signal</keyword>
<evidence type="ECO:0000256" key="1">
    <source>
        <dbReference type="SAM" id="Phobius"/>
    </source>
</evidence>
<proteinExistence type="predicted"/>
<dbReference type="RefSeq" id="WP_130030027.1">
    <property type="nucleotide sequence ID" value="NZ_BMDU01000005.1"/>
</dbReference>
<feature type="signal peptide" evidence="2">
    <location>
        <begin position="1"/>
        <end position="26"/>
    </location>
</feature>
<dbReference type="EMBL" id="BMDU01000005">
    <property type="protein sequence ID" value="GFZ94076.1"/>
    <property type="molecule type" value="Genomic_DNA"/>
</dbReference>
<comment type="caution">
    <text evidence="3">The sequence shown here is derived from an EMBL/GenBank/DDBJ whole genome shotgun (WGS) entry which is preliminary data.</text>
</comment>
<protein>
    <submittedName>
        <fullName evidence="3">Uncharacterized protein</fullName>
    </submittedName>
</protein>
<feature type="chain" id="PRO_5047325157" evidence="2">
    <location>
        <begin position="27"/>
        <end position="125"/>
    </location>
</feature>
<keyword evidence="1" id="KW-0472">Membrane</keyword>
<feature type="transmembrane region" description="Helical" evidence="1">
    <location>
        <begin position="42"/>
        <end position="59"/>
    </location>
</feature>
<dbReference type="Proteomes" id="UP000628109">
    <property type="component" value="Unassembled WGS sequence"/>
</dbReference>
<keyword evidence="1" id="KW-1133">Transmembrane helix</keyword>
<evidence type="ECO:0000313" key="3">
    <source>
        <dbReference type="EMBL" id="GFZ94076.1"/>
    </source>
</evidence>
<gene>
    <name evidence="3" type="ORF">GCM10019071_25430</name>
</gene>
<name>A0ABQ1F0B5_SPHSA</name>
<evidence type="ECO:0000256" key="2">
    <source>
        <dbReference type="SAM" id="SignalP"/>
    </source>
</evidence>
<accession>A0ABQ1F0B5</accession>